<dbReference type="WBParaSite" id="GPUH_0000953401-mRNA-1">
    <property type="protein sequence ID" value="GPUH_0000953401-mRNA-1"/>
    <property type="gene ID" value="GPUH_0000953401"/>
</dbReference>
<organism evidence="4">
    <name type="scientific">Gongylonema pulchrum</name>
    <dbReference type="NCBI Taxonomy" id="637853"/>
    <lineage>
        <taxon>Eukaryota</taxon>
        <taxon>Metazoa</taxon>
        <taxon>Ecdysozoa</taxon>
        <taxon>Nematoda</taxon>
        <taxon>Chromadorea</taxon>
        <taxon>Rhabditida</taxon>
        <taxon>Spirurina</taxon>
        <taxon>Spiruromorpha</taxon>
        <taxon>Spiruroidea</taxon>
        <taxon>Gongylonematidae</taxon>
        <taxon>Gongylonema</taxon>
    </lineage>
</organism>
<proteinExistence type="predicted"/>
<evidence type="ECO:0000313" key="2">
    <source>
        <dbReference type="EMBL" id="VDN32315.1"/>
    </source>
</evidence>
<evidence type="ECO:0000313" key="5">
    <source>
        <dbReference type="WBParaSite" id="GPUH_0001874101-mRNA-1"/>
    </source>
</evidence>
<dbReference type="EMBL" id="UYRT01031529">
    <property type="protein sequence ID" value="VDK73423.1"/>
    <property type="molecule type" value="Genomic_DNA"/>
</dbReference>
<reference evidence="1 3" key="2">
    <citation type="submission" date="2018-11" db="EMBL/GenBank/DDBJ databases">
        <authorList>
            <consortium name="Pathogen Informatics"/>
        </authorList>
    </citation>
    <scope>NUCLEOTIDE SEQUENCE [LARGE SCALE GENOMIC DNA]</scope>
</reference>
<evidence type="ECO:0000313" key="1">
    <source>
        <dbReference type="EMBL" id="VDK73423.1"/>
    </source>
</evidence>
<dbReference type="WBParaSite" id="GPUH_0001874101-mRNA-1">
    <property type="protein sequence ID" value="GPUH_0001874101-mRNA-1"/>
    <property type="gene ID" value="GPUH_0001874101"/>
</dbReference>
<protein>
    <submittedName>
        <fullName evidence="1 4">Uncharacterized protein</fullName>
    </submittedName>
</protein>
<sequence>MELYASIGSYKIRHKRRFIVDSSAGFVDADIQELAVATQFQCGVDFFLFFLERIRKPLLHGMRVREDDN</sequence>
<dbReference type="Proteomes" id="UP000271098">
    <property type="component" value="Unassembled WGS sequence"/>
</dbReference>
<dbReference type="AlphaFoldDB" id="A0A183DLD2"/>
<evidence type="ECO:0000313" key="4">
    <source>
        <dbReference type="WBParaSite" id="GPUH_0000953401-mRNA-1"/>
    </source>
</evidence>
<accession>A0A183DLD2</accession>
<name>A0A183DLD2_9BILA</name>
<keyword evidence="3" id="KW-1185">Reference proteome</keyword>
<dbReference type="EMBL" id="UYRT01087229">
    <property type="protein sequence ID" value="VDN32315.1"/>
    <property type="molecule type" value="Genomic_DNA"/>
</dbReference>
<evidence type="ECO:0000313" key="3">
    <source>
        <dbReference type="Proteomes" id="UP000271098"/>
    </source>
</evidence>
<reference evidence="4 5" key="1">
    <citation type="submission" date="2016-06" db="UniProtKB">
        <authorList>
            <consortium name="WormBaseParasite"/>
        </authorList>
    </citation>
    <scope>IDENTIFICATION</scope>
</reference>
<gene>
    <name evidence="2" type="ORF">GPUH_LOCUS18716</name>
    <name evidence="1" type="ORF">GPUH_LOCUS9524</name>
</gene>